<dbReference type="AlphaFoldDB" id="A0A7Z0C4I1"/>
<sequence length="427" mass="45649">MGTTSTARRTAVGLLLALLVGLLSSVGTSTVLAPSAHAAEKGRVVGEVLVPGNVKLKVRWFDKNWNFLGSRKVNGTIYSLRLAPGTYYLQFTDERPAYNVDKYAPTDVRVKVQAGKKVQKNVRMKRGAAITGTIRAGGRPLGGAKVVAANANEQSFSTKANDKGQFAIGGLPDGSYSVFTYDRKKTWVDKSTFVQGLRSSQKRNVGIVLRKKAGKLLVDLRAGGQRVKETVFVTAISKASGQFWTVKATRGEASFKGLYPGKYRMVAPGVGNYLPQDGAIKGANVKAGRADLASTFTWKKRAASVQGYVVNAEHPELDLQHARVRLFARDGSLIGAAVSDASGQFFIGGQLATQGGVTLVVDPDPGQGSTYLGKAPYRCQFGTTELDGLDLQAGTTLQTGDLLLPYLPVEEQESYPNNDPNCVPAES</sequence>
<protein>
    <recommendedName>
        <fullName evidence="4">Carboxypeptidase regulatory-like domain-containing protein</fullName>
    </recommendedName>
</protein>
<evidence type="ECO:0000313" key="3">
    <source>
        <dbReference type="Proteomes" id="UP000537326"/>
    </source>
</evidence>
<reference evidence="2 3" key="1">
    <citation type="submission" date="2020-07" db="EMBL/GenBank/DDBJ databases">
        <title>Sequencing the genomes of 1000 actinobacteria strains.</title>
        <authorList>
            <person name="Klenk H.-P."/>
        </authorList>
    </citation>
    <scope>NUCLEOTIDE SEQUENCE [LARGE SCALE GENOMIC DNA]</scope>
    <source>
        <strain evidence="2 3">DSM 18248</strain>
    </source>
</reference>
<gene>
    <name evidence="2" type="ORF">BKA05_002847</name>
</gene>
<feature type="chain" id="PRO_5030603486" description="Carboxypeptidase regulatory-like domain-containing protein" evidence="1">
    <location>
        <begin position="39"/>
        <end position="427"/>
    </location>
</feature>
<dbReference type="Pfam" id="PF13620">
    <property type="entry name" value="CarboxypepD_reg"/>
    <property type="match status" value="1"/>
</dbReference>
<dbReference type="GO" id="GO:0005975">
    <property type="term" value="P:carbohydrate metabolic process"/>
    <property type="evidence" value="ECO:0007669"/>
    <property type="project" value="UniProtKB-ARBA"/>
</dbReference>
<evidence type="ECO:0000313" key="2">
    <source>
        <dbReference type="EMBL" id="NYI11332.1"/>
    </source>
</evidence>
<dbReference type="Proteomes" id="UP000537326">
    <property type="component" value="Unassembled WGS sequence"/>
</dbReference>
<keyword evidence="1" id="KW-0732">Signal</keyword>
<keyword evidence="3" id="KW-1185">Reference proteome</keyword>
<evidence type="ECO:0000256" key="1">
    <source>
        <dbReference type="SAM" id="SignalP"/>
    </source>
</evidence>
<name>A0A7Z0C4I1_9ACTN</name>
<dbReference type="RefSeq" id="WP_179532033.1">
    <property type="nucleotide sequence ID" value="NZ_BAAAPP010000008.1"/>
</dbReference>
<comment type="caution">
    <text evidence="2">The sequence shown here is derived from an EMBL/GenBank/DDBJ whole genome shotgun (WGS) entry which is preliminary data.</text>
</comment>
<accession>A0A7Z0C4I1</accession>
<proteinExistence type="predicted"/>
<dbReference type="Gene3D" id="2.60.40.10">
    <property type="entry name" value="Immunoglobulins"/>
    <property type="match status" value="1"/>
</dbReference>
<dbReference type="InterPro" id="IPR013783">
    <property type="entry name" value="Ig-like_fold"/>
</dbReference>
<evidence type="ECO:0008006" key="4">
    <source>
        <dbReference type="Google" id="ProtNLM"/>
    </source>
</evidence>
<feature type="signal peptide" evidence="1">
    <location>
        <begin position="1"/>
        <end position="38"/>
    </location>
</feature>
<dbReference type="EMBL" id="JACBZI010000001">
    <property type="protein sequence ID" value="NYI11332.1"/>
    <property type="molecule type" value="Genomic_DNA"/>
</dbReference>
<dbReference type="SUPFAM" id="SSF49478">
    <property type="entry name" value="Cna protein B-type domain"/>
    <property type="match status" value="1"/>
</dbReference>
<organism evidence="2 3">
    <name type="scientific">Nocardioides marinus</name>
    <dbReference type="NCBI Taxonomy" id="374514"/>
    <lineage>
        <taxon>Bacteria</taxon>
        <taxon>Bacillati</taxon>
        <taxon>Actinomycetota</taxon>
        <taxon>Actinomycetes</taxon>
        <taxon>Propionibacteriales</taxon>
        <taxon>Nocardioidaceae</taxon>
        <taxon>Nocardioides</taxon>
    </lineage>
</organism>